<dbReference type="Gene3D" id="3.90.1510.10">
    <property type="entry name" value="Glycerate kinase, domain 2"/>
    <property type="match status" value="1"/>
</dbReference>
<keyword evidence="2" id="KW-0808">Transferase</keyword>
<dbReference type="PANTHER" id="PTHR21599">
    <property type="entry name" value="GLYCERATE KINASE"/>
    <property type="match status" value="1"/>
</dbReference>
<dbReference type="InterPro" id="IPR018193">
    <property type="entry name" value="Glyc_kinase_flavodox-like_fold"/>
</dbReference>
<dbReference type="GO" id="GO:0008887">
    <property type="term" value="F:glycerate kinase activity"/>
    <property type="evidence" value="ECO:0007669"/>
    <property type="project" value="InterPro"/>
</dbReference>
<evidence type="ECO:0000256" key="1">
    <source>
        <dbReference type="ARBA" id="ARBA00006284"/>
    </source>
</evidence>
<feature type="compositionally biased region" description="Low complexity" evidence="4">
    <location>
        <begin position="19"/>
        <end position="36"/>
    </location>
</feature>
<organism evidence="5">
    <name type="scientific">Actinomyces timonensis</name>
    <dbReference type="NCBI Taxonomy" id="1288391"/>
    <lineage>
        <taxon>Bacteria</taxon>
        <taxon>Bacillati</taxon>
        <taxon>Actinomycetota</taxon>
        <taxon>Actinomycetes</taxon>
        <taxon>Actinomycetales</taxon>
        <taxon>Actinomycetaceae</taxon>
        <taxon>Actinomyces</taxon>
    </lineage>
</organism>
<dbReference type="PANTHER" id="PTHR21599:SF0">
    <property type="entry name" value="GLYCERATE KINASE"/>
    <property type="match status" value="1"/>
</dbReference>
<evidence type="ECO:0000256" key="4">
    <source>
        <dbReference type="SAM" id="MobiDB-lite"/>
    </source>
</evidence>
<proteinExistence type="inferred from homology"/>
<dbReference type="RefSeq" id="WP_366181580.1">
    <property type="nucleotide sequence ID" value="NZ_CP159989.1"/>
</dbReference>
<dbReference type="AlphaFoldDB" id="A0AAU8N3P0"/>
<gene>
    <name evidence="5" type="ORF">ABXS69_08585</name>
</gene>
<reference evidence="5" key="1">
    <citation type="submission" date="2024-05" db="EMBL/GenBank/DDBJ databases">
        <title>Draft genome assemblies of 36 bacteria isolated from hibernating arctic ground squirrels.</title>
        <authorList>
            <person name="McKee H."/>
            <person name="Mullen L."/>
            <person name="Drown D.M."/>
            <person name="Duddleston K.N."/>
        </authorList>
    </citation>
    <scope>NUCLEOTIDE SEQUENCE</scope>
    <source>
        <strain evidence="5">AR004</strain>
    </source>
</reference>
<dbReference type="EMBL" id="CP159989">
    <property type="protein sequence ID" value="XCP83372.1"/>
    <property type="molecule type" value="Genomic_DNA"/>
</dbReference>
<evidence type="ECO:0000256" key="2">
    <source>
        <dbReference type="ARBA" id="ARBA00022679"/>
    </source>
</evidence>
<evidence type="ECO:0000256" key="3">
    <source>
        <dbReference type="ARBA" id="ARBA00022777"/>
    </source>
</evidence>
<dbReference type="InterPro" id="IPR036129">
    <property type="entry name" value="Glycerate_kinase_sf"/>
</dbReference>
<sequence>MARRRCSGPRRASAPTWWGSSTPASPASPSCTGARAEAAEPGAGAAGGLGFALLAFLGARMRPGVELVAEAIGLRDAIARADLVLTGEGSVDEQTLNGKTPAGVARMAQEEGVPCVVLAGRIKPGAEVLLDHGARDLVKIGAPDEPLAQALARGPQNMREAVAGYLRDRL</sequence>
<dbReference type="SUPFAM" id="SSF110738">
    <property type="entry name" value="Glycerate kinase I"/>
    <property type="match status" value="1"/>
</dbReference>
<comment type="similarity">
    <text evidence="1">Belongs to the glycerate kinase type-1 family.</text>
</comment>
<protein>
    <submittedName>
        <fullName evidence="5">Glycerate kinase</fullName>
    </submittedName>
</protein>
<dbReference type="InterPro" id="IPR004381">
    <property type="entry name" value="Glycerate_kinase"/>
</dbReference>
<name>A0AAU8N3P0_9ACTO</name>
<keyword evidence="3 5" id="KW-0418">Kinase</keyword>
<dbReference type="GO" id="GO:0031388">
    <property type="term" value="P:organic acid phosphorylation"/>
    <property type="evidence" value="ECO:0007669"/>
    <property type="project" value="InterPro"/>
</dbReference>
<feature type="region of interest" description="Disordered" evidence="4">
    <location>
        <begin position="1"/>
        <end position="36"/>
    </location>
</feature>
<evidence type="ECO:0000313" key="5">
    <source>
        <dbReference type="EMBL" id="XCP83372.1"/>
    </source>
</evidence>
<dbReference type="InterPro" id="IPR018197">
    <property type="entry name" value="Glycerate_kinase_RE-like"/>
</dbReference>
<dbReference type="Gene3D" id="3.40.50.10350">
    <property type="entry name" value="Glycerate kinase, domain 1"/>
    <property type="match status" value="1"/>
</dbReference>
<dbReference type="Pfam" id="PF02595">
    <property type="entry name" value="Gly_kinase"/>
    <property type="match status" value="1"/>
</dbReference>
<accession>A0AAU8N3P0</accession>